<evidence type="ECO:0008006" key="4">
    <source>
        <dbReference type="Google" id="ProtNLM"/>
    </source>
</evidence>
<keyword evidence="3" id="KW-1185">Reference proteome</keyword>
<evidence type="ECO:0000313" key="2">
    <source>
        <dbReference type="EMBL" id="TWU48519.1"/>
    </source>
</evidence>
<accession>A0A5C6EMK7</accession>
<feature type="transmembrane region" description="Helical" evidence="1">
    <location>
        <begin position="20"/>
        <end position="42"/>
    </location>
</feature>
<organism evidence="2 3">
    <name type="scientific">Rubripirellula tenax</name>
    <dbReference type="NCBI Taxonomy" id="2528015"/>
    <lineage>
        <taxon>Bacteria</taxon>
        <taxon>Pseudomonadati</taxon>
        <taxon>Planctomycetota</taxon>
        <taxon>Planctomycetia</taxon>
        <taxon>Pirellulales</taxon>
        <taxon>Pirellulaceae</taxon>
        <taxon>Rubripirellula</taxon>
    </lineage>
</organism>
<evidence type="ECO:0000313" key="3">
    <source>
        <dbReference type="Proteomes" id="UP000318288"/>
    </source>
</evidence>
<dbReference type="OrthoDB" id="27171at2"/>
<keyword evidence="1" id="KW-0812">Transmembrane</keyword>
<dbReference type="EMBL" id="SJPW01000006">
    <property type="protein sequence ID" value="TWU48519.1"/>
    <property type="molecule type" value="Genomic_DNA"/>
</dbReference>
<dbReference type="Pfam" id="PF16357">
    <property type="entry name" value="PepSY_TM_like_2"/>
    <property type="match status" value="1"/>
</dbReference>
<keyword evidence="1" id="KW-1133">Transmembrane helix</keyword>
<dbReference type="RefSeq" id="WP_146459911.1">
    <property type="nucleotide sequence ID" value="NZ_SJPW01000006.1"/>
</dbReference>
<dbReference type="InterPro" id="IPR032307">
    <property type="entry name" value="PepSY_TM-like_2"/>
</dbReference>
<comment type="caution">
    <text evidence="2">The sequence shown here is derived from an EMBL/GenBank/DDBJ whole genome shotgun (WGS) entry which is preliminary data.</text>
</comment>
<keyword evidence="1" id="KW-0472">Membrane</keyword>
<gene>
    <name evidence="2" type="ORF">Poly51_44190</name>
</gene>
<dbReference type="PANTHER" id="PTHR40115">
    <property type="entry name" value="INNER MEMBRANE PROTEIN WITH PEPSY TM HELIX"/>
    <property type="match status" value="1"/>
</dbReference>
<sequence length="213" mass="23605">MTHSARNPIRHFAALWSRWLHIYLSLLSLAAILFFSITGLTLNHPDWFFSESTTEQSGTLDVSLLNNGTAPPIDWDQSDFAHQIDKLEVAELLRSRHKLRGTVTDFFGYEEDAELTFQGPGYTAIARIMRPSGEYTVAVTTNDLVSIFNDLHKGRNSGRAWSVVIDISAIVSALVALSGLMLIFFLRVRRTKGIITAIAGVGAVGVMYYIAIS</sequence>
<protein>
    <recommendedName>
        <fullName evidence="4">PepSY-associated TM helix</fullName>
    </recommendedName>
</protein>
<proteinExistence type="predicted"/>
<dbReference type="Proteomes" id="UP000318288">
    <property type="component" value="Unassembled WGS sequence"/>
</dbReference>
<feature type="transmembrane region" description="Helical" evidence="1">
    <location>
        <begin position="193"/>
        <end position="212"/>
    </location>
</feature>
<feature type="transmembrane region" description="Helical" evidence="1">
    <location>
        <begin position="160"/>
        <end position="186"/>
    </location>
</feature>
<reference evidence="2 3" key="1">
    <citation type="submission" date="2019-02" db="EMBL/GenBank/DDBJ databases">
        <title>Deep-cultivation of Planctomycetes and their phenomic and genomic characterization uncovers novel biology.</title>
        <authorList>
            <person name="Wiegand S."/>
            <person name="Jogler M."/>
            <person name="Boedeker C."/>
            <person name="Pinto D."/>
            <person name="Vollmers J."/>
            <person name="Rivas-Marin E."/>
            <person name="Kohn T."/>
            <person name="Peeters S.H."/>
            <person name="Heuer A."/>
            <person name="Rast P."/>
            <person name="Oberbeckmann S."/>
            <person name="Bunk B."/>
            <person name="Jeske O."/>
            <person name="Meyerdierks A."/>
            <person name="Storesund J.E."/>
            <person name="Kallscheuer N."/>
            <person name="Luecker S."/>
            <person name="Lage O.M."/>
            <person name="Pohl T."/>
            <person name="Merkel B.J."/>
            <person name="Hornburger P."/>
            <person name="Mueller R.-W."/>
            <person name="Bruemmer F."/>
            <person name="Labrenz M."/>
            <person name="Spormann A.M."/>
            <person name="Op Den Camp H."/>
            <person name="Overmann J."/>
            <person name="Amann R."/>
            <person name="Jetten M.S.M."/>
            <person name="Mascher T."/>
            <person name="Medema M.H."/>
            <person name="Devos D.P."/>
            <person name="Kaster A.-K."/>
            <person name="Ovreas L."/>
            <person name="Rohde M."/>
            <person name="Galperin M.Y."/>
            <person name="Jogler C."/>
        </authorList>
    </citation>
    <scope>NUCLEOTIDE SEQUENCE [LARGE SCALE GENOMIC DNA]</scope>
    <source>
        <strain evidence="2 3">Poly51</strain>
    </source>
</reference>
<dbReference type="AlphaFoldDB" id="A0A5C6EMK7"/>
<evidence type="ECO:0000256" key="1">
    <source>
        <dbReference type="SAM" id="Phobius"/>
    </source>
</evidence>
<dbReference type="PANTHER" id="PTHR40115:SF1">
    <property type="entry name" value="INNER MEMBRANE PROTEIN WITH PEPSY TM HELIX"/>
    <property type="match status" value="1"/>
</dbReference>
<name>A0A5C6EMK7_9BACT</name>